<comment type="caution">
    <text evidence="2">The sequence shown here is derived from an EMBL/GenBank/DDBJ whole genome shotgun (WGS) entry which is preliminary data.</text>
</comment>
<evidence type="ECO:0008006" key="4">
    <source>
        <dbReference type="Google" id="ProtNLM"/>
    </source>
</evidence>
<accession>A0ABP9RTN5</accession>
<keyword evidence="3" id="KW-1185">Reference proteome</keyword>
<dbReference type="EMBL" id="BAABJQ010000007">
    <property type="protein sequence ID" value="GAA5185718.1"/>
    <property type="molecule type" value="Genomic_DNA"/>
</dbReference>
<gene>
    <name evidence="2" type="ORF">GCM10023322_30350</name>
</gene>
<feature type="region of interest" description="Disordered" evidence="1">
    <location>
        <begin position="1"/>
        <end position="32"/>
    </location>
</feature>
<dbReference type="Proteomes" id="UP001501570">
    <property type="component" value="Unassembled WGS sequence"/>
</dbReference>
<sequence length="172" mass="18768">MRLGGAAVIAPRPPMPNCHPIDRRTTRGATQRGHVVDSSGFPLLVYDGDCAFCTRSVNLLRKRLPAFPQAQPWQQLDLAALGLTEQEVQDAVQWVDHGVHSSGGRVASELLRYQPNRALRMLGALCDTPPVRSVIAVVYRWVAAHRHQMPGGTAACAIQDRPSGPDRQHLAA</sequence>
<reference evidence="3" key="1">
    <citation type="journal article" date="2019" name="Int. J. Syst. Evol. Microbiol.">
        <title>The Global Catalogue of Microorganisms (GCM) 10K type strain sequencing project: providing services to taxonomists for standard genome sequencing and annotation.</title>
        <authorList>
            <consortium name="The Broad Institute Genomics Platform"/>
            <consortium name="The Broad Institute Genome Sequencing Center for Infectious Disease"/>
            <person name="Wu L."/>
            <person name="Ma J."/>
        </authorList>
    </citation>
    <scope>NUCLEOTIDE SEQUENCE [LARGE SCALE GENOMIC DNA]</scope>
    <source>
        <strain evidence="3">JCM 18304</strain>
    </source>
</reference>
<name>A0ABP9RTN5_9ACTN</name>
<proteinExistence type="predicted"/>
<evidence type="ECO:0000256" key="1">
    <source>
        <dbReference type="SAM" id="MobiDB-lite"/>
    </source>
</evidence>
<dbReference type="InterPro" id="IPR007263">
    <property type="entry name" value="DCC1-like"/>
</dbReference>
<dbReference type="Pfam" id="PF04134">
    <property type="entry name" value="DCC1-like"/>
    <property type="match status" value="1"/>
</dbReference>
<evidence type="ECO:0000313" key="3">
    <source>
        <dbReference type="Proteomes" id="UP001501570"/>
    </source>
</evidence>
<protein>
    <recommendedName>
        <fullName evidence="4">DUF393 domain-containing protein</fullName>
    </recommendedName>
</protein>
<evidence type="ECO:0000313" key="2">
    <source>
        <dbReference type="EMBL" id="GAA5185718.1"/>
    </source>
</evidence>
<organism evidence="2 3">
    <name type="scientific">Rugosimonospora acidiphila</name>
    <dbReference type="NCBI Taxonomy" id="556531"/>
    <lineage>
        <taxon>Bacteria</taxon>
        <taxon>Bacillati</taxon>
        <taxon>Actinomycetota</taxon>
        <taxon>Actinomycetes</taxon>
        <taxon>Micromonosporales</taxon>
        <taxon>Micromonosporaceae</taxon>
        <taxon>Rugosimonospora</taxon>
    </lineage>
</organism>